<dbReference type="PANTHER" id="PTHR31904">
    <property type="entry name" value="BYPASS OF STOP CODON PROTEIN 5-RELATED"/>
    <property type="match status" value="1"/>
</dbReference>
<evidence type="ECO:0000313" key="1">
    <source>
        <dbReference type="EMBL" id="OQE35167.1"/>
    </source>
</evidence>
<gene>
    <name evidence="1" type="ORF">PENCOP_c014G08392</name>
</gene>
<dbReference type="STRING" id="36646.A0A1V6U9K0"/>
<dbReference type="AlphaFoldDB" id="A0A1V6U9K0"/>
<dbReference type="InterPro" id="IPR039634">
    <property type="entry name" value="Bul1-like"/>
</dbReference>
<protein>
    <recommendedName>
        <fullName evidence="3">Arrestin-like N-terminal domain-containing protein</fullName>
    </recommendedName>
</protein>
<name>A0A1V6U9K0_9EURO</name>
<dbReference type="InterPro" id="IPR014752">
    <property type="entry name" value="Arrestin-like_C"/>
</dbReference>
<reference evidence="2" key="1">
    <citation type="journal article" date="2017" name="Nat. Microbiol.">
        <title>Global analysis of biosynthetic gene clusters reveals vast potential of secondary metabolite production in Penicillium species.</title>
        <authorList>
            <person name="Nielsen J.C."/>
            <person name="Grijseels S."/>
            <person name="Prigent S."/>
            <person name="Ji B."/>
            <person name="Dainat J."/>
            <person name="Nielsen K.F."/>
            <person name="Frisvad J.C."/>
            <person name="Workman M."/>
            <person name="Nielsen J."/>
        </authorList>
    </citation>
    <scope>NUCLEOTIDE SEQUENCE [LARGE SCALE GENOMIC DNA]</scope>
    <source>
        <strain evidence="2">IBT 31321</strain>
    </source>
</reference>
<accession>A0A1V6U9K0</accession>
<evidence type="ECO:0008006" key="3">
    <source>
        <dbReference type="Google" id="ProtNLM"/>
    </source>
</evidence>
<dbReference type="EMBL" id="MDDG01000014">
    <property type="protein sequence ID" value="OQE35167.1"/>
    <property type="molecule type" value="Genomic_DNA"/>
</dbReference>
<dbReference type="Proteomes" id="UP000191500">
    <property type="component" value="Unassembled WGS sequence"/>
</dbReference>
<keyword evidence="2" id="KW-1185">Reference proteome</keyword>
<dbReference type="Gene3D" id="2.60.40.640">
    <property type="match status" value="1"/>
</dbReference>
<comment type="caution">
    <text evidence="1">The sequence shown here is derived from an EMBL/GenBank/DDBJ whole genome shotgun (WGS) entry which is preliminary data.</text>
</comment>
<dbReference type="PANTHER" id="PTHR31904:SF1">
    <property type="entry name" value="BYPASS OF STOP CODON PROTEIN 5-RELATED"/>
    <property type="match status" value="1"/>
</dbReference>
<evidence type="ECO:0000313" key="2">
    <source>
        <dbReference type="Proteomes" id="UP000191500"/>
    </source>
</evidence>
<organism evidence="1 2">
    <name type="scientific">Penicillium coprophilum</name>
    <dbReference type="NCBI Taxonomy" id="36646"/>
    <lineage>
        <taxon>Eukaryota</taxon>
        <taxon>Fungi</taxon>
        <taxon>Dikarya</taxon>
        <taxon>Ascomycota</taxon>
        <taxon>Pezizomycotina</taxon>
        <taxon>Eurotiomycetes</taxon>
        <taxon>Eurotiomycetidae</taxon>
        <taxon>Eurotiales</taxon>
        <taxon>Aspergillaceae</taxon>
        <taxon>Penicillium</taxon>
    </lineage>
</organism>
<proteinExistence type="predicted"/>
<sequence>MPLVSWLNIHMCIMKFSNVEFIVNSSTNLPTYKTHDIIDGEILFTPVQETNIEDISITFKGMTRIELEDMSIHLPLPPTQIHKPFLSMELPIFDYIGNRKTFQPGQSYRIPFKFIVPEELPIHACHHQCANHQIQQEHLRLPASLCYRATKSYEIHDMSPEMAQVVYGINFALWQRGGNAGRLEKIQESTHPVQILPTRNEHPPILIPSKNGYYKLRAEKSLFTGMLRHAYGKLAACSTQPAAIQLQSLHPTRIDASTSVKIDLRFDASHSGQLPPSLLGTEFQLRAMTFFGQEPWQDYPDRSEVSTWGTRQGFWSDRVTLMANKEIKTDWKSQKEGKAHLFTA</sequence>